<evidence type="ECO:0000313" key="6">
    <source>
        <dbReference type="Proteomes" id="UP000216107"/>
    </source>
</evidence>
<dbReference type="OrthoDB" id="9798454at2"/>
<dbReference type="AlphaFoldDB" id="A0A272EMX8"/>
<dbReference type="Gene3D" id="3.40.50.360">
    <property type="match status" value="1"/>
</dbReference>
<organism evidence="5 6">
    <name type="scientific">Candidatus Dactylopiibacterium carminicum</name>
    <dbReference type="NCBI Taxonomy" id="857335"/>
    <lineage>
        <taxon>Bacteria</taxon>
        <taxon>Pseudomonadati</taxon>
        <taxon>Pseudomonadota</taxon>
        <taxon>Betaproteobacteria</taxon>
        <taxon>Rhodocyclales</taxon>
        <taxon>Rhodocyclaceae</taxon>
        <taxon>Candidatus Dactylopiibacterium</taxon>
    </lineage>
</organism>
<comment type="caution">
    <text evidence="5">The sequence shown here is derived from an EMBL/GenBank/DDBJ whole genome shotgun (WGS) entry which is preliminary data.</text>
</comment>
<dbReference type="GO" id="GO:0003955">
    <property type="term" value="F:NAD(P)H dehydrogenase (quinone) activity"/>
    <property type="evidence" value="ECO:0007669"/>
    <property type="project" value="TreeGrafter"/>
</dbReference>
<sequence>MSILIVLSHPKPGSFNHAIAEALRDTLQAAGKSVVLRDLQAEGFDPVYSADEMLRDAVLPPQVQASIDEMMKAEGIIFVHPNYWSTPPAMLKGWLDRVLRPGVCYRFQTGPDGKGYVQSLIVATAGMVVTTANTPDDVDRHVYGDPLQNFWEKCVFGFFGIRRFQRLSFSPVIVSSPEQRSAWLDDARRTALALFV</sequence>
<evidence type="ECO:0000256" key="2">
    <source>
        <dbReference type="ARBA" id="ARBA00023002"/>
    </source>
</evidence>
<dbReference type="InterPro" id="IPR029039">
    <property type="entry name" value="Flavoprotein-like_sf"/>
</dbReference>
<name>A0A272EMX8_9RHOO</name>
<dbReference type="InterPro" id="IPR051545">
    <property type="entry name" value="NAD(P)H_dehydrogenase_qn"/>
</dbReference>
<proteinExistence type="inferred from homology"/>
<protein>
    <submittedName>
        <fullName evidence="4">Flavodoxin family protein</fullName>
    </submittedName>
    <submittedName>
        <fullName evidence="5">NAD(P)H dehydrogenase</fullName>
    </submittedName>
</protein>
<keyword evidence="2" id="KW-0560">Oxidoreductase</keyword>
<comment type="similarity">
    <text evidence="1">Belongs to the NAD(P)H dehydrogenase (quinone) family.</text>
</comment>
<feature type="domain" description="Flavodoxin-like fold" evidence="3">
    <location>
        <begin position="1"/>
        <end position="189"/>
    </location>
</feature>
<evidence type="ECO:0000313" key="4">
    <source>
        <dbReference type="EMBL" id="KAF7597878.1"/>
    </source>
</evidence>
<accession>A0A272EMX8</accession>
<dbReference type="InterPro" id="IPR003680">
    <property type="entry name" value="Flavodoxin_fold"/>
</dbReference>
<keyword evidence="7" id="KW-1185">Reference proteome</keyword>
<dbReference type="EMBL" id="NMRN01000083">
    <property type="protein sequence ID" value="PAS91463.1"/>
    <property type="molecule type" value="Genomic_DNA"/>
</dbReference>
<gene>
    <name evidence="4" type="ORF">BGI27_16365</name>
    <name evidence="5" type="ORF">CGU29_16310</name>
</gene>
<dbReference type="EMBL" id="MDUX01000081">
    <property type="protein sequence ID" value="KAF7597878.1"/>
    <property type="molecule type" value="Genomic_DNA"/>
</dbReference>
<evidence type="ECO:0000256" key="1">
    <source>
        <dbReference type="ARBA" id="ARBA00006252"/>
    </source>
</evidence>
<dbReference type="GO" id="GO:0005829">
    <property type="term" value="C:cytosol"/>
    <property type="evidence" value="ECO:0007669"/>
    <property type="project" value="TreeGrafter"/>
</dbReference>
<evidence type="ECO:0000313" key="7">
    <source>
        <dbReference type="Proteomes" id="UP000623509"/>
    </source>
</evidence>
<dbReference type="Pfam" id="PF02525">
    <property type="entry name" value="Flavodoxin_2"/>
    <property type="match status" value="1"/>
</dbReference>
<dbReference type="PANTHER" id="PTHR10204:SF34">
    <property type="entry name" value="NAD(P)H DEHYDROGENASE [QUINONE] 1 ISOFORM 1"/>
    <property type="match status" value="1"/>
</dbReference>
<dbReference type="Proteomes" id="UP000216107">
    <property type="component" value="Unassembled WGS sequence"/>
</dbReference>
<reference evidence="4 7" key="1">
    <citation type="submission" date="2016-08" db="EMBL/GenBank/DDBJ databases">
        <title>Candidatus Dactylopiibacterium carminicum genome sequence.</title>
        <authorList>
            <person name="Ramirez-Puebla S.T."/>
            <person name="Ormeno-Orrillo E."/>
            <person name="Vera-Ponce De Leon A."/>
            <person name="Luis L."/>
            <person name="Sanchez-Flores A."/>
            <person name="Monica R."/>
            <person name="Martinez-Romero E."/>
        </authorList>
    </citation>
    <scope>NUCLEOTIDE SEQUENCE [LARGE SCALE GENOMIC DNA]</scope>
    <source>
        <strain evidence="4">END1</strain>
    </source>
</reference>
<dbReference type="Proteomes" id="UP000623509">
    <property type="component" value="Unassembled WGS sequence"/>
</dbReference>
<dbReference type="RefSeq" id="WP_095525889.1">
    <property type="nucleotide sequence ID" value="NZ_MDUX01000081.1"/>
</dbReference>
<evidence type="ECO:0000259" key="3">
    <source>
        <dbReference type="Pfam" id="PF02525"/>
    </source>
</evidence>
<evidence type="ECO:0000313" key="5">
    <source>
        <dbReference type="EMBL" id="PAS91463.1"/>
    </source>
</evidence>
<dbReference type="SUPFAM" id="SSF52218">
    <property type="entry name" value="Flavoproteins"/>
    <property type="match status" value="1"/>
</dbReference>
<dbReference type="PANTHER" id="PTHR10204">
    <property type="entry name" value="NAD P H OXIDOREDUCTASE-RELATED"/>
    <property type="match status" value="1"/>
</dbReference>
<reference evidence="5 6" key="2">
    <citation type="submission" date="2017-07" db="EMBL/GenBank/DDBJ databases">
        <title>Candidatus Dactylopiibacterium carminicum, a nitrogen-fixing symbiont of the cochineal insect Dactylopius coccus and Dactylopius opuntiae (Hemiptera: Coccoidea: Dactylopiidae).</title>
        <authorList>
            <person name="Vera A."/>
        </authorList>
    </citation>
    <scope>NUCLEOTIDE SEQUENCE [LARGE SCALE GENOMIC DNA]</scope>
    <source>
        <strain evidence="5 6">NFDCM</strain>
    </source>
</reference>